<dbReference type="EMBL" id="JARBDR010000246">
    <property type="protein sequence ID" value="KAJ8316882.1"/>
    <property type="molecule type" value="Genomic_DNA"/>
</dbReference>
<evidence type="ECO:0000313" key="9">
    <source>
        <dbReference type="Proteomes" id="UP001217089"/>
    </source>
</evidence>
<feature type="transmembrane region" description="Helical" evidence="7">
    <location>
        <begin position="160"/>
        <end position="180"/>
    </location>
</feature>
<evidence type="ECO:0000256" key="1">
    <source>
        <dbReference type="ARBA" id="ARBA00004141"/>
    </source>
</evidence>
<accession>A0ABQ9FHV1</accession>
<evidence type="ECO:0000256" key="4">
    <source>
        <dbReference type="ARBA" id="ARBA00022989"/>
    </source>
</evidence>
<evidence type="ECO:0000256" key="2">
    <source>
        <dbReference type="ARBA" id="ARBA00006058"/>
    </source>
</evidence>
<evidence type="ECO:0000313" key="8">
    <source>
        <dbReference type="EMBL" id="KAJ8316882.1"/>
    </source>
</evidence>
<gene>
    <name evidence="8" type="ORF">KUTeg_004786</name>
</gene>
<keyword evidence="3 7" id="KW-0812">Transmembrane</keyword>
<evidence type="ECO:0000256" key="3">
    <source>
        <dbReference type="ARBA" id="ARBA00022692"/>
    </source>
</evidence>
<dbReference type="InterPro" id="IPR008795">
    <property type="entry name" value="Prominin"/>
</dbReference>
<dbReference type="Pfam" id="PF05478">
    <property type="entry name" value="Prominin"/>
    <property type="match status" value="2"/>
</dbReference>
<dbReference type="Proteomes" id="UP001217089">
    <property type="component" value="Unassembled WGS sequence"/>
</dbReference>
<organism evidence="8 9">
    <name type="scientific">Tegillarca granosa</name>
    <name type="common">Malaysian cockle</name>
    <name type="synonym">Anadara granosa</name>
    <dbReference type="NCBI Taxonomy" id="220873"/>
    <lineage>
        <taxon>Eukaryota</taxon>
        <taxon>Metazoa</taxon>
        <taxon>Spiralia</taxon>
        <taxon>Lophotrochozoa</taxon>
        <taxon>Mollusca</taxon>
        <taxon>Bivalvia</taxon>
        <taxon>Autobranchia</taxon>
        <taxon>Pteriomorphia</taxon>
        <taxon>Arcoida</taxon>
        <taxon>Arcoidea</taxon>
        <taxon>Arcidae</taxon>
        <taxon>Tegillarca</taxon>
    </lineage>
</organism>
<comment type="similarity">
    <text evidence="2">Belongs to the prominin family.</text>
</comment>
<evidence type="ECO:0000256" key="6">
    <source>
        <dbReference type="ARBA" id="ARBA00023180"/>
    </source>
</evidence>
<comment type="subcellular location">
    <subcellularLocation>
        <location evidence="1">Membrane</location>
        <topology evidence="1">Multi-pass membrane protein</topology>
    </subcellularLocation>
</comment>
<evidence type="ECO:0000256" key="5">
    <source>
        <dbReference type="ARBA" id="ARBA00023136"/>
    </source>
</evidence>
<feature type="transmembrane region" description="Helical" evidence="7">
    <location>
        <begin position="106"/>
        <end position="126"/>
    </location>
</feature>
<name>A0ABQ9FHV1_TEGGR</name>
<evidence type="ECO:0000256" key="7">
    <source>
        <dbReference type="SAM" id="Phobius"/>
    </source>
</evidence>
<reference evidence="8 9" key="1">
    <citation type="submission" date="2022-12" db="EMBL/GenBank/DDBJ databases">
        <title>Chromosome-level genome of Tegillarca granosa.</title>
        <authorList>
            <person name="Kim J."/>
        </authorList>
    </citation>
    <scope>NUCLEOTIDE SEQUENCE [LARGE SCALE GENOMIC DNA]</scope>
    <source>
        <strain evidence="8">Teg-2019</strain>
        <tissue evidence="8">Adductor muscle</tissue>
    </source>
</reference>
<dbReference type="PANTHER" id="PTHR22730:SF1">
    <property type="entry name" value="PROMININ-LIKE PROTEIN"/>
    <property type="match status" value="1"/>
</dbReference>
<keyword evidence="6" id="KW-0325">Glycoprotein</keyword>
<comment type="caution">
    <text evidence="8">The sequence shown here is derived from an EMBL/GenBank/DDBJ whole genome shotgun (WGS) entry which is preliminary data.</text>
</comment>
<keyword evidence="9" id="KW-1185">Reference proteome</keyword>
<protein>
    <recommendedName>
        <fullName evidence="10">Prominin-like protein</fullName>
    </recommendedName>
</protein>
<keyword evidence="4 7" id="KW-1133">Transmembrane helix</keyword>
<feature type="transmembrane region" description="Helical" evidence="7">
    <location>
        <begin position="356"/>
        <end position="377"/>
    </location>
</feature>
<evidence type="ECO:0008006" key="10">
    <source>
        <dbReference type="Google" id="ProtNLM"/>
    </source>
</evidence>
<dbReference type="PANTHER" id="PTHR22730">
    <property type="entry name" value="PROMININ PROM PROTEIN"/>
    <property type="match status" value="1"/>
</dbReference>
<sequence>MVKFQICLAADPTLSQTTVTDSAGNSADENSIVTFASIPTVTSYKASNTSYSSTGLEWYYSLHTLIIDNLVFPDGFPTETINGIIDGTVTKQLIEGYSGLSIFGKFLGYVILIVIGIIFIVIFPLIGGCFCCCRCCCGNCGGDSFQKKEDAENVCKRRTYVVFLLLMIIIICFGMVCVYITNANIGMAVNNFDSTVSDNMDDIESFVNIIVKQVKHIGNTNFNFTQEVINRDLNSIGYIVGIPVRTKLQTDSGILVALQSVLTLADKISGIATALAAVNTQVTVVENAASAFTSFMDILTTLVNDTNAGCSCSGPNMADYALRLDTGNMVGDNLLSLARSSLNTSNYMSYENYRSVFLVFLFSWGLLLLTTLTFAVGTPIKRFVCEPITDTPYATEFSDILDTVIYKAVTGNESGSYIGHVILQNSTANITLSGLLEDCDNNKGIYSVLRLEEQINTTQLTDYKTLNADAMLNDIDNLITALDTLANDGSLSTTLRASIIDVKANLNNSQQYLQANGSTQVTTEVTAFANRLYTVVDYYINDTLYALNYELGACKPVYNAYKYLLRTSVCSYIVDSLRIQDPFGNKVLPDDPPAYTPPRVFTFQEKKGADW</sequence>
<keyword evidence="5 7" id="KW-0472">Membrane</keyword>
<proteinExistence type="inferred from homology"/>